<feature type="compositionally biased region" description="Low complexity" evidence="4">
    <location>
        <begin position="38"/>
        <end position="61"/>
    </location>
</feature>
<dbReference type="PANTHER" id="PTHR21245">
    <property type="entry name" value="HETEROGENEOUS NUCLEAR RIBONUCLEOPROTEIN"/>
    <property type="match status" value="1"/>
</dbReference>
<name>A0ABY9CBP4_VITVI</name>
<reference evidence="6 7" key="1">
    <citation type="journal article" date="2023" name="Hortic Res">
        <title>The complete reference genome for grapevine (Vitis vinifera L.) genetics and breeding.</title>
        <authorList>
            <person name="Shi X."/>
            <person name="Cao S."/>
            <person name="Wang X."/>
            <person name="Huang S."/>
            <person name="Wang Y."/>
            <person name="Liu Z."/>
            <person name="Liu W."/>
            <person name="Leng X."/>
            <person name="Peng Y."/>
            <person name="Wang N."/>
            <person name="Wang Y."/>
            <person name="Ma Z."/>
            <person name="Xu X."/>
            <person name="Zhang F."/>
            <person name="Xue H."/>
            <person name="Zhong H."/>
            <person name="Wang Y."/>
            <person name="Zhang K."/>
            <person name="Velt A."/>
            <person name="Avia K."/>
            <person name="Holtgrawe D."/>
            <person name="Grimplet J."/>
            <person name="Matus J.T."/>
            <person name="Ware D."/>
            <person name="Wu X."/>
            <person name="Wang H."/>
            <person name="Liu C."/>
            <person name="Fang Y."/>
            <person name="Rustenholz C."/>
            <person name="Cheng Z."/>
            <person name="Xiao H."/>
            <person name="Zhou Y."/>
        </authorList>
    </citation>
    <scope>NUCLEOTIDE SEQUENCE [LARGE SCALE GENOMIC DNA]</scope>
    <source>
        <strain evidence="7">cv. Pinot noir / PN40024</strain>
        <tissue evidence="6">Leaf</tissue>
    </source>
</reference>
<proteinExistence type="predicted"/>
<accession>A0ABY9CBP4</accession>
<feature type="domain" description="RRM" evidence="5">
    <location>
        <begin position="507"/>
        <end position="589"/>
    </location>
</feature>
<evidence type="ECO:0000256" key="1">
    <source>
        <dbReference type="ARBA" id="ARBA00022884"/>
    </source>
</evidence>
<evidence type="ECO:0000256" key="3">
    <source>
        <dbReference type="SAM" id="Coils"/>
    </source>
</evidence>
<keyword evidence="1 2" id="KW-0694">RNA-binding</keyword>
<dbReference type="InterPro" id="IPR000504">
    <property type="entry name" value="RRM_dom"/>
</dbReference>
<dbReference type="PROSITE" id="PS50102">
    <property type="entry name" value="RRM"/>
    <property type="match status" value="3"/>
</dbReference>
<feature type="region of interest" description="Disordered" evidence="4">
    <location>
        <begin position="595"/>
        <end position="639"/>
    </location>
</feature>
<dbReference type="SMART" id="SM00360">
    <property type="entry name" value="RRM"/>
    <property type="match status" value="3"/>
</dbReference>
<feature type="coiled-coil region" evidence="3">
    <location>
        <begin position="306"/>
        <end position="333"/>
    </location>
</feature>
<protein>
    <recommendedName>
        <fullName evidence="5">RRM domain-containing protein</fullName>
    </recommendedName>
</protein>
<feature type="region of interest" description="Disordered" evidence="4">
    <location>
        <begin position="276"/>
        <end position="299"/>
    </location>
</feature>
<feature type="compositionally biased region" description="Basic residues" evidence="4">
    <location>
        <begin position="7"/>
        <end position="17"/>
    </location>
</feature>
<evidence type="ECO:0000259" key="5">
    <source>
        <dbReference type="PROSITE" id="PS50102"/>
    </source>
</evidence>
<feature type="compositionally biased region" description="Polar residues" evidence="4">
    <location>
        <begin position="62"/>
        <end position="76"/>
    </location>
</feature>
<feature type="domain" description="RRM" evidence="5">
    <location>
        <begin position="331"/>
        <end position="401"/>
    </location>
</feature>
<feature type="compositionally biased region" description="Polar residues" evidence="4">
    <location>
        <begin position="150"/>
        <end position="166"/>
    </location>
</feature>
<feature type="compositionally biased region" description="Basic residues" evidence="4">
    <location>
        <begin position="126"/>
        <end position="141"/>
    </location>
</feature>
<dbReference type="CDD" id="cd00590">
    <property type="entry name" value="RRM_SF"/>
    <property type="match status" value="3"/>
</dbReference>
<evidence type="ECO:0000313" key="7">
    <source>
        <dbReference type="Proteomes" id="UP001227230"/>
    </source>
</evidence>
<evidence type="ECO:0000256" key="2">
    <source>
        <dbReference type="PROSITE-ProRule" id="PRU00176"/>
    </source>
</evidence>
<dbReference type="Proteomes" id="UP001227230">
    <property type="component" value="Chromosome 8"/>
</dbReference>
<sequence length="770" mass="84211">MPPKTGPRPRRGPRVTARKSVPPSNPAPDDSVHPPAPTAATAATSATTISTTAPASESETTVPSLTSSAEANSFETPTAPEATPQSGTGTENENETIIVPQLVEPSPEVNEESDAPPLTSPPPAKKTVRVVKKKVVRKMVTRRVEKGLVGSSTTQSEAKPSPNSDPAVSAAMEGVVVSGLAEEVENPKPPLDGVVISGLDHEIEKPSPPISVTMEGVAVLGSADEVEKPNPNPKILSEAAAVIPTEGLVSTLVEDTIENPRISAMEDVNVDSIKDQKGESENENMNPQGEMKEEVENCDGGGTKEVAEVEDSMAVLSEEMEALERQKRRKTEIFIGGLDKSAREEDIRKVFEEVGEVLEVRLMMNSKTGKNKGYAFLRFALASDAKRALAKYPKIEICGKQCGTAPVEGNDTIFLGNIDKNWKNEDVVKLLQEIGIDKIDKVTVMVDPSNIERNRGFAFLELETNKDAQLAYKKLQKKDVFGKHQNIKVAWAEPLNEPDEDEMLKVKTVYAEYIPSSWEEEKVRDCFKKFGEIESVVLARNLRSSKRKDFAFVKYTTREAALECIESFSREPLHDAECKVKVKVSLAKPIPKGKQIKRVSDPLSKDISNQKPKATKRDIKPNNPRNKGKSIGNTYEEKNVVGRSSTNAELVQLLREQASWRQPQRGLGGASVNLEYPYSLPGSKRPYVALGDDPLYSDPRVRPRTHLESSFPVASPGYTAISQGVGMTSLSYHERQGARYTSGYAYLDLPTGFQREGASYHGSNGLYGRY</sequence>
<evidence type="ECO:0000313" key="6">
    <source>
        <dbReference type="EMBL" id="WJZ92492.1"/>
    </source>
</evidence>
<dbReference type="InterPro" id="IPR012677">
    <property type="entry name" value="Nucleotide-bd_a/b_plait_sf"/>
</dbReference>
<keyword evidence="7" id="KW-1185">Reference proteome</keyword>
<dbReference type="EMBL" id="CP126655">
    <property type="protein sequence ID" value="WJZ92492.1"/>
    <property type="molecule type" value="Genomic_DNA"/>
</dbReference>
<keyword evidence="3" id="KW-0175">Coiled coil</keyword>
<dbReference type="SUPFAM" id="SSF54928">
    <property type="entry name" value="RNA-binding domain, RBD"/>
    <property type="match status" value="3"/>
</dbReference>
<feature type="region of interest" description="Disordered" evidence="4">
    <location>
        <begin position="1"/>
        <end position="169"/>
    </location>
</feature>
<dbReference type="InterPro" id="IPR035979">
    <property type="entry name" value="RBD_domain_sf"/>
</dbReference>
<feature type="domain" description="RRM" evidence="5">
    <location>
        <begin position="411"/>
        <end position="494"/>
    </location>
</feature>
<organism evidence="6 7">
    <name type="scientific">Vitis vinifera</name>
    <name type="common">Grape</name>
    <dbReference type="NCBI Taxonomy" id="29760"/>
    <lineage>
        <taxon>Eukaryota</taxon>
        <taxon>Viridiplantae</taxon>
        <taxon>Streptophyta</taxon>
        <taxon>Embryophyta</taxon>
        <taxon>Tracheophyta</taxon>
        <taxon>Spermatophyta</taxon>
        <taxon>Magnoliopsida</taxon>
        <taxon>eudicotyledons</taxon>
        <taxon>Gunneridae</taxon>
        <taxon>Pentapetalae</taxon>
        <taxon>rosids</taxon>
        <taxon>Vitales</taxon>
        <taxon>Vitaceae</taxon>
        <taxon>Viteae</taxon>
        <taxon>Vitis</taxon>
    </lineage>
</organism>
<dbReference type="Gene3D" id="3.30.70.330">
    <property type="match status" value="3"/>
</dbReference>
<gene>
    <name evidence="6" type="ORF">VitviT2T_011482</name>
</gene>
<evidence type="ECO:0000256" key="4">
    <source>
        <dbReference type="SAM" id="MobiDB-lite"/>
    </source>
</evidence>
<dbReference type="Pfam" id="PF00076">
    <property type="entry name" value="RRM_1"/>
    <property type="match status" value="3"/>
</dbReference>